<accession>A0A2R7Y3G4</accession>
<dbReference type="Proteomes" id="UP000244066">
    <property type="component" value="Unassembled WGS sequence"/>
</dbReference>
<evidence type="ECO:0000256" key="3">
    <source>
        <dbReference type="ARBA" id="ARBA00023027"/>
    </source>
</evidence>
<dbReference type="InterPro" id="IPR006140">
    <property type="entry name" value="D-isomer_DH_NAD-bd"/>
</dbReference>
<sequence>MDDPPRVLVCDKLHRAGIEMLKDAGFEVTVAEGISYEELLRTIPEYDVIVVRSRTKVDRDVMLAAKRLKVVARVGAGTDNIDMDAANGLGIKVVCAGEAVANATAELTLGLMLALSRSICSLCDEVKKGGWPKGKYEGVELMGKTVGIIGVGRIGRRVAELTRAFGMEVLLNDVAPIPGDFLKKVSGKVMPLVDLLKASDYITLHVPLTPSTRHLINKENIRLIKHGAFLINTSRGAVIDEDALYEALVTGRLRGAALDVYSVEPPVNRKLLELPNVICTPHIGAQTLEAQERASVEVASKIIESFSYTTVRKNPV</sequence>
<dbReference type="Pfam" id="PF02826">
    <property type="entry name" value="2-Hacid_dh_C"/>
    <property type="match status" value="1"/>
</dbReference>
<dbReference type="InterPro" id="IPR036291">
    <property type="entry name" value="NAD(P)-bd_dom_sf"/>
</dbReference>
<dbReference type="InterPro" id="IPR050857">
    <property type="entry name" value="D-2-hydroxyacid_DH"/>
</dbReference>
<gene>
    <name evidence="7" type="ORF">B9J98_04950</name>
</gene>
<name>A0A2R7Y3G4_9ARCH</name>
<reference evidence="7 8" key="1">
    <citation type="submission" date="2017-04" db="EMBL/GenBank/DDBJ databases">
        <title>Draft Aigarchaeota genome from a New Zealand hot spring.</title>
        <authorList>
            <person name="Reysenbach A.-L."/>
            <person name="Donaho J.A."/>
            <person name="Gerhart J."/>
            <person name="Kelley J.F."/>
            <person name="Kouba K."/>
            <person name="Podar M."/>
            <person name="Stott M."/>
        </authorList>
    </citation>
    <scope>NUCLEOTIDE SEQUENCE [LARGE SCALE GENOMIC DNA]</scope>
    <source>
        <strain evidence="7">NZ13_MG1</strain>
    </source>
</reference>
<protein>
    <recommendedName>
        <fullName evidence="9">D-3-phosphoglycerate dehydrogenase</fullName>
    </recommendedName>
</protein>
<evidence type="ECO:0000259" key="6">
    <source>
        <dbReference type="Pfam" id="PF02826"/>
    </source>
</evidence>
<organism evidence="7 8">
    <name type="scientific">Candidatus Terraquivivens tikiterensis</name>
    <dbReference type="NCBI Taxonomy" id="1980982"/>
    <lineage>
        <taxon>Archaea</taxon>
        <taxon>Nitrososphaerota</taxon>
        <taxon>Candidatus Wolframiiraptoraceae</taxon>
        <taxon>Candidatus Terraquivivens</taxon>
    </lineage>
</organism>
<dbReference type="FunFam" id="3.40.50.720:FF:000203">
    <property type="entry name" value="D-3-phosphoglycerate dehydrogenase (SerA)"/>
    <property type="match status" value="1"/>
</dbReference>
<dbReference type="SUPFAM" id="SSF51735">
    <property type="entry name" value="NAD(P)-binding Rossmann-fold domains"/>
    <property type="match status" value="1"/>
</dbReference>
<dbReference type="PANTHER" id="PTHR42789:SF1">
    <property type="entry name" value="D-ISOMER SPECIFIC 2-HYDROXYACID DEHYDROGENASE FAMILY PROTEIN (AFU_ORTHOLOGUE AFUA_6G10090)"/>
    <property type="match status" value="1"/>
</dbReference>
<dbReference type="CDD" id="cd05303">
    <property type="entry name" value="PGDH_2"/>
    <property type="match status" value="1"/>
</dbReference>
<evidence type="ECO:0000256" key="2">
    <source>
        <dbReference type="ARBA" id="ARBA00023002"/>
    </source>
</evidence>
<dbReference type="EMBL" id="NDWU01000011">
    <property type="protein sequence ID" value="PUA32013.1"/>
    <property type="molecule type" value="Genomic_DNA"/>
</dbReference>
<dbReference type="GO" id="GO:0051287">
    <property type="term" value="F:NAD binding"/>
    <property type="evidence" value="ECO:0007669"/>
    <property type="project" value="InterPro"/>
</dbReference>
<evidence type="ECO:0000256" key="4">
    <source>
        <dbReference type="RuleBase" id="RU003719"/>
    </source>
</evidence>
<dbReference type="SUPFAM" id="SSF52283">
    <property type="entry name" value="Formate/glycerate dehydrogenase catalytic domain-like"/>
    <property type="match status" value="1"/>
</dbReference>
<dbReference type="GO" id="GO:0016616">
    <property type="term" value="F:oxidoreductase activity, acting on the CH-OH group of donors, NAD or NADP as acceptor"/>
    <property type="evidence" value="ECO:0007669"/>
    <property type="project" value="InterPro"/>
</dbReference>
<dbReference type="Gene3D" id="3.40.50.720">
    <property type="entry name" value="NAD(P)-binding Rossmann-like Domain"/>
    <property type="match status" value="2"/>
</dbReference>
<keyword evidence="3" id="KW-0520">NAD</keyword>
<evidence type="ECO:0000313" key="7">
    <source>
        <dbReference type="EMBL" id="PUA32013.1"/>
    </source>
</evidence>
<proteinExistence type="inferred from homology"/>
<keyword evidence="2 4" id="KW-0560">Oxidoreductase</keyword>
<evidence type="ECO:0000256" key="1">
    <source>
        <dbReference type="ARBA" id="ARBA00005854"/>
    </source>
</evidence>
<comment type="caution">
    <text evidence="7">The sequence shown here is derived from an EMBL/GenBank/DDBJ whole genome shotgun (WGS) entry which is preliminary data.</text>
</comment>
<dbReference type="Pfam" id="PF00389">
    <property type="entry name" value="2-Hacid_dh"/>
    <property type="match status" value="1"/>
</dbReference>
<dbReference type="InterPro" id="IPR006139">
    <property type="entry name" value="D-isomer_2_OHA_DH_cat_dom"/>
</dbReference>
<evidence type="ECO:0000313" key="8">
    <source>
        <dbReference type="Proteomes" id="UP000244066"/>
    </source>
</evidence>
<evidence type="ECO:0000259" key="5">
    <source>
        <dbReference type="Pfam" id="PF00389"/>
    </source>
</evidence>
<feature type="domain" description="D-isomer specific 2-hydroxyacid dehydrogenase catalytic" evidence="5">
    <location>
        <begin position="7"/>
        <end position="307"/>
    </location>
</feature>
<evidence type="ECO:0008006" key="9">
    <source>
        <dbReference type="Google" id="ProtNLM"/>
    </source>
</evidence>
<comment type="similarity">
    <text evidence="1 4">Belongs to the D-isomer specific 2-hydroxyacid dehydrogenase family.</text>
</comment>
<dbReference type="PANTHER" id="PTHR42789">
    <property type="entry name" value="D-ISOMER SPECIFIC 2-HYDROXYACID DEHYDROGENASE FAMILY PROTEIN (AFU_ORTHOLOGUE AFUA_6G10090)"/>
    <property type="match status" value="1"/>
</dbReference>
<feature type="domain" description="D-isomer specific 2-hydroxyacid dehydrogenase NAD-binding" evidence="6">
    <location>
        <begin position="109"/>
        <end position="284"/>
    </location>
</feature>
<dbReference type="AlphaFoldDB" id="A0A2R7Y3G4"/>